<feature type="region of interest" description="Disordered" evidence="2">
    <location>
        <begin position="1136"/>
        <end position="1168"/>
    </location>
</feature>
<feature type="compositionally biased region" description="Polar residues" evidence="2">
    <location>
        <begin position="1157"/>
        <end position="1168"/>
    </location>
</feature>
<dbReference type="Proteomes" id="UP001183629">
    <property type="component" value="Unassembled WGS sequence"/>
</dbReference>
<feature type="coiled-coil region" evidence="1">
    <location>
        <begin position="914"/>
        <end position="948"/>
    </location>
</feature>
<feature type="coiled-coil region" evidence="1">
    <location>
        <begin position="582"/>
        <end position="640"/>
    </location>
</feature>
<proteinExistence type="predicted"/>
<feature type="coiled-coil region" evidence="1">
    <location>
        <begin position="858"/>
        <end position="885"/>
    </location>
</feature>
<feature type="region of interest" description="Disordered" evidence="2">
    <location>
        <begin position="2192"/>
        <end position="2212"/>
    </location>
</feature>
<organism evidence="3 4">
    <name type="scientific">Catenuloplanes niger</name>
    <dbReference type="NCBI Taxonomy" id="587534"/>
    <lineage>
        <taxon>Bacteria</taxon>
        <taxon>Bacillati</taxon>
        <taxon>Actinomycetota</taxon>
        <taxon>Actinomycetes</taxon>
        <taxon>Micromonosporales</taxon>
        <taxon>Micromonosporaceae</taxon>
        <taxon>Catenuloplanes</taxon>
    </lineage>
</organism>
<feature type="region of interest" description="Disordered" evidence="2">
    <location>
        <begin position="3089"/>
        <end position="3136"/>
    </location>
</feature>
<keyword evidence="1" id="KW-0175">Coiled coil</keyword>
<sequence length="3513" mass="374475">MADTGSLSSLCPDGRLIVTGNGALFHPYPMDVPVDMVAVVRALQARRENGPAFFLSHEALTDPAALGAVERVASDLLPGQQARIAAYPVAGTEKTAVQTWLTAADTVGVPISVPYESWMDLSPRVIRVNRDGHPAPRGEFVRVLPKGLTLMRAALGTAVTLAADPGRTPWQRLGELVASVAARREELRVPRSGAIAGAKRWQAGFQLAAGVALGLPGTSARDPLTADDLLRLWNHPAPVTDAEIVPEALLGRPGQIALVRQADQVHWLVSHDGALWWVNLAADGDPIRRFDPANPLDRAELTATGTSVRLLDPAAVPRPAAVGRPDMSGWQPIGDPTAVDQLRTQFPQLAGLNQDRTTADEDWLTNCVISSVAAVSQMLDPGQQYLSVPMGLSDVDVLSFVLDGGTLKDTDRMATIAASLPVEGATGFVIVGAEQGKPGHAFVARRVRPVRAGATDPFDGIAFYDSQTHRQAAVPADPTRLRFAGVPGTGVDTAPIDAAPKQTPAAVRQKAWTGGPEIADVAGAGSDPLATVPDQARPATRFNGLTAAANQLSNPGPPVAVPPVMPGPLSLNGFIASYRTALNDMITRRAAAENAAQALRDAWDVVDDHEQRLADGRQAIRDLERRLAAADLAIHRAQGEARLAEADTTPAAPQRRAEAETALAQRTAQRRDLATRHDDAMRAQRDLGTAFSAALRQLSPLDQAFRQADTALTRARNHAEQLRILTDNAQNFPVEGTRMTSAQASSIRREARRLVDTVLAPQERTAADTVTSTAGRMTSLRDPAGGGTQPSLADAERAARLVDDAGRTVQARHQERQDAAVRLAEAIGRLTDARVTAQAKEDAATELRAAATAAAEALKAAKDGHQALDKKLTEARDELAKLLQAHRAKPVGPEPSDPEIARIERAMKENTDARPMLESKVAGANNRLRAAEREVGTATEALRRAQDAYADADAAHTAAVAAETAAEGALAGARTALRNHPAPGEMLQRLFATGWDLQQARAEQRAAAQRLEVARARLAALDTRVTAQEDLTRFGDRDDPGGDSAHSYLSVGSELSMTPADADAVRRMVHQRVDPSVHHTQREQMLEEIDWLTTQLALTGDLPSATGKSGSIHVIGTGDHALRVTIRAKLIRNEEPDALPDYPTPMTNHGENRKYHASSNTTGQQTSTVGEYPVSMQPFLPINWGPFRIFNLAGTLRLTHNKYTRITNTDLGAGQGTVERLRGPGYAHSYTVEWTASAESAHAPLPDPTVPVPAPPGPPIPLTTGTNVPVRTGLTVNFPEHMAMPERPANTRPPGEAQLANELMSLDTFHDPAGVGKHILGVLPRLAGFTGARRASFRLSPESQREVLEFSSFGNTHSSLSRLRRDGLLSNTLRDANGREIGILRLKAVPAPGQDNRIVTQTTNNTLEFYHQIRVQERGSARLRSGAEGSVNAGLTSILAPIEKTTVAGTYGSVSASVTGAAGHGVTVGTNTGTSSEMGRGLRSAKDATPGYPGGITRGMVADLDTRFTVELLVDGRTDAAPAQRETWTGRAADQEGMRARWVPYALTNAGGMHLTHGMADGDAPGLVIYENLRIEGRDYPSPLPAGSARPQSVDDWVLAQLRINKFLAAEGAGDAKQALNHRRLLDTASNFYREAMADDLRGDGIWVPFEKTTKTGIERLWVRYFARQVAGTTPVHHGSTTEMRMNTSVDSFFRSERVRSHFTTKRWAANVNGNIPLKKMPDVPDGTPTADVPAIIEDKAAKHPWNSFTISGTPIGHSVENSVSTVNGQVTSRSVILSSSAGQPVHKFTVDMQLDAEIFHEGTFTPWKTYSREAGTTERATMDIWAPDMRVTATPQTRPPLPTGSRPATSADQARLRSGPVLPNLSGVTGVRGSAALNIAFRQDTRGLFGERRHAGLIGHHPGSDATLTGQARRAFLTEARLIAAIDPIMRSSHSTEQAFEDGAISVPEGRYELQAYVNAVPRLIPARPGAQNSTYVEDGNQLFDSHELIRQGNTDRNHSVGPGVVFRYGNAGGQVRAGRGHRENASVTHTGIDYRINNYELPVHSVAIPVTFVGTSTFAARNVASSTLSVFGGNPSQKSTFALDVADAIESLVSVNDLATLWHSLETTWPHDATRPVDTGRTLADGTRVGPEFVSGLDDTLLGQVLDAKRSLFRAPGTAPDAGEEVYYLPRRISGRQGLGDASVLDVQLEPAPVPAPPPPAAGAPPAAPPPPPVLARALFDEAVSQLNAKLPGVLEPGSTTYKAGLYEAVGVLTSSVGSRTGVRRFFSAGDTGEPVRLGRVSQVTTVHATAGAMVVEVETLARPADRYTATPPAGDPTELFGVPHRGADLEMHGMSGKHKQRSQNDSDYSWALRVAGTGHPVPSRSDNVRLTGATGAGDAYRQHNKGSRHREQQVHRFVTKSSGNLARTTVPLELGVQVTVTPLKEWVMSSATSRLSAAWNEGARRLNWVRTSPGVTWHRANVSLEFMKEDGSTDRLTTAPPANQNRPATLFDAQPGGAVTPAATQPMTGTAAQPHFTAAEVGTWAPFDGLNERFRISRFGAAHLMADAVGTVLPGADPAELQELLDNEVGGANTYALMSRGGVDLTVLNNVAGLAHELDLEVKPVKASAWRSPLDTYVDASGTPQQFSPGELTPGVFEYFPIYATSTTTTASTAQVYSLTLSMIQSYNLGSRAPAAEQQSGVERRQAVLPGGVPTAPTNPSGGGYYNIRPEYGAAPGNQTFMNVTYPGITVPGGKKTSSAATVSHVDRRGQRIVPHAAGGTDQTRVPYVLRERDVLFEVKGTTPRDFHELGELIQMAGDKVGEMASDGRITRAAVRVGASQGLADRIGEKIKEIATTARGAVDPAPVVRTVYVASTVQVRIPLAELQPSRPVPDARHLGSDRTDEADGRAAALPDAIPGWTALVGESTTLQTGSLVGGRTTSVIMQELDAIRSDPAAGTAPRPANVVLIGGDHRRAGADLSRATGGWVLAQAQHIDRYAGLTDPIAGERHRYQRAMGEPTAWELFENGRSHGPVPGLNLTDAINQAVAVANRGTAAAPGGPATTAATTGGDVAGRAPGGWAAFGMAPPADPPVAPKPKPNLNPFSIGKPTLDPFTVTAPDPFASRPARSAPPARTAPTDPATLPGRDRPIRTLGDFSKKTDAEALKQIIEGVRQSAGGPVVAISLGGPPATVTEAVRQLDEMLRHDGWLGEPPIVAATMGVNQALAEFTRVRLAHGAVTVLQDMAGFDRVWQLLKPGDVNPSKMDSRPDGTLFEDAAKAVRATGRTLARPLAEWLRIPDWAEAEAYQRANDARLRTPDILGELRAVVAEHPGDPRLQAFLTALSVAERAGGFPAETAPRLAPVATSFLDVEPPYDPAAGPMPATFVYDYLRSAGGTRRNRYALDGTLFQLMVAGQLTGPETAALSRATATHRLDRANAKVFDLVLDLREISGERLLTDSDAVLREFLERAGRLASTLNGALPEDCLDPIDRTAWVARLDFLRDLWRESGGRIGELRADILDSITYTLSNC</sequence>
<dbReference type="EMBL" id="JAVDYC010000001">
    <property type="protein sequence ID" value="MDR7325845.1"/>
    <property type="molecule type" value="Genomic_DNA"/>
</dbReference>
<feature type="region of interest" description="Disordered" evidence="2">
    <location>
        <begin position="642"/>
        <end position="677"/>
    </location>
</feature>
<comment type="caution">
    <text evidence="3">The sequence shown here is derived from an EMBL/GenBank/DDBJ whole genome shotgun (WGS) entry which is preliminary data.</text>
</comment>
<feature type="compositionally biased region" description="Low complexity" evidence="2">
    <location>
        <begin position="3101"/>
        <end position="3125"/>
    </location>
</feature>
<evidence type="ECO:0000313" key="3">
    <source>
        <dbReference type="EMBL" id="MDR7325845.1"/>
    </source>
</evidence>
<evidence type="ECO:0000313" key="4">
    <source>
        <dbReference type="Proteomes" id="UP001183629"/>
    </source>
</evidence>
<name>A0AAE3ZXW5_9ACTN</name>
<feature type="region of interest" description="Disordered" evidence="2">
    <location>
        <begin position="1461"/>
        <end position="1493"/>
    </location>
</feature>
<feature type="compositionally biased region" description="Pro residues" evidence="2">
    <location>
        <begin position="2194"/>
        <end position="2212"/>
    </location>
</feature>
<evidence type="ECO:0000256" key="2">
    <source>
        <dbReference type="SAM" id="MobiDB-lite"/>
    </source>
</evidence>
<accession>A0AAE3ZXW5</accession>
<feature type="compositionally biased region" description="Low complexity" evidence="2">
    <location>
        <begin position="1461"/>
        <end position="1476"/>
    </location>
</feature>
<keyword evidence="4" id="KW-1185">Reference proteome</keyword>
<gene>
    <name evidence="3" type="ORF">J2S44_006095</name>
</gene>
<evidence type="ECO:0000256" key="1">
    <source>
        <dbReference type="SAM" id="Coils"/>
    </source>
</evidence>
<protein>
    <submittedName>
        <fullName evidence="3">Uncharacterized protein</fullName>
    </submittedName>
</protein>
<dbReference type="RefSeq" id="WP_310420882.1">
    <property type="nucleotide sequence ID" value="NZ_JAVDYC010000001.1"/>
</dbReference>
<feature type="region of interest" description="Disordered" evidence="2">
    <location>
        <begin position="1833"/>
        <end position="1862"/>
    </location>
</feature>
<feature type="region of interest" description="Disordered" evidence="2">
    <location>
        <begin position="765"/>
        <end position="792"/>
    </location>
</feature>
<reference evidence="3 4" key="1">
    <citation type="submission" date="2023-07" db="EMBL/GenBank/DDBJ databases">
        <title>Sequencing the genomes of 1000 actinobacteria strains.</title>
        <authorList>
            <person name="Klenk H.-P."/>
        </authorList>
    </citation>
    <scope>NUCLEOTIDE SEQUENCE [LARGE SCALE GENOMIC DNA]</scope>
    <source>
        <strain evidence="3 4">DSM 44711</strain>
    </source>
</reference>